<keyword evidence="3" id="KW-1185">Reference proteome</keyword>
<dbReference type="RefSeq" id="WP_128506791.1">
    <property type="nucleotide sequence ID" value="NZ_QUAC01000095.1"/>
</dbReference>
<feature type="region of interest" description="Disordered" evidence="1">
    <location>
        <begin position="1"/>
        <end position="35"/>
    </location>
</feature>
<dbReference type="OrthoDB" id="4033240at2"/>
<evidence type="ECO:0000313" key="3">
    <source>
        <dbReference type="Proteomes" id="UP000262477"/>
    </source>
</evidence>
<gene>
    <name evidence="2" type="ORF">DY245_12840</name>
</gene>
<comment type="caution">
    <text evidence="2">The sequence shown here is derived from an EMBL/GenBank/DDBJ whole genome shotgun (WGS) entry which is preliminary data.</text>
</comment>
<evidence type="ECO:0000256" key="1">
    <source>
        <dbReference type="SAM" id="MobiDB-lite"/>
    </source>
</evidence>
<reference evidence="2 3" key="1">
    <citation type="submission" date="2018-08" db="EMBL/GenBank/DDBJ databases">
        <title>Streptomyces NEAU-D10 sp. nov., a novel Actinomycete isolated from soil.</title>
        <authorList>
            <person name="Jin L."/>
        </authorList>
    </citation>
    <scope>NUCLEOTIDE SEQUENCE [LARGE SCALE GENOMIC DNA]</scope>
    <source>
        <strain evidence="2 3">NEAU-D10</strain>
    </source>
</reference>
<name>A0A371Q5J8_STRIH</name>
<organism evidence="2 3">
    <name type="scientific">Streptomyces inhibens</name>
    <dbReference type="NCBI Taxonomy" id="2293571"/>
    <lineage>
        <taxon>Bacteria</taxon>
        <taxon>Bacillati</taxon>
        <taxon>Actinomycetota</taxon>
        <taxon>Actinomycetes</taxon>
        <taxon>Kitasatosporales</taxon>
        <taxon>Streptomycetaceae</taxon>
        <taxon>Streptomyces</taxon>
    </lineage>
</organism>
<protein>
    <submittedName>
        <fullName evidence="2">Uncharacterized protein</fullName>
    </submittedName>
</protein>
<evidence type="ECO:0000313" key="2">
    <source>
        <dbReference type="EMBL" id="REK89968.1"/>
    </source>
</evidence>
<dbReference type="EMBL" id="QUAC01000095">
    <property type="protein sequence ID" value="REK89968.1"/>
    <property type="molecule type" value="Genomic_DNA"/>
</dbReference>
<proteinExistence type="predicted"/>
<dbReference type="AlphaFoldDB" id="A0A371Q5J8"/>
<sequence length="688" mass="73789">MSAEQGASPGPDGGGTPAEDGVHAAGRPENSFRDNQQRVGHGMAFMGGVQGDVYYLAGTELLDDDVTEKIIKPRLREGPYPADEVRKRLCGFVEPPSYLRCRKVLDRRVLVMRAGGGTGASTAAFALLAERYGADGITGLDSMENPAVWRPKGGRGYLLQGLSQAAADSLGEVALTSLGDLLRRSGAHLVVTVAKETQLPADTLPWQVRHLPPSPGEVAAKRLQTMAESGDLTGAQLNDALEHLASREFTDYLGAHPLPDDGVDVADGLREAVVTGTSAASVLDDLLVGSASAARAALAEARHSADDLSLMAAIALLSRQDRTVIEQFTAVLRPLIGERAGPRPGSELPERADVLGPAFEDRLEAVGARPLPTEFGSTSRYRFPVQPVAFSGRHRADALLRHLWLEHEGMSELLWKALDALPYQPGIDLTAGRAIGRVLTHATGPSTLRQLVPFAASDRRWRRRLVAFALGELVQHAVLAGAVREQLRQWSRARSGLVRCTVAETCAGSYGLARPAAALKLLDAVLDGPKADAERSLRTAVSFALGALLTEDANHTLVFDKVAEWLESEQGTPRHTLAAHVVESMSLSTFPQPGTSGTRRVSLADVMVEHPGQALNLVILALDAPSAHEATVQRLLQIEGDPALRRRTAFAPFLSALSGMAREHRGVMRFMLRRHRHRTSTPPEGFAS</sequence>
<dbReference type="Proteomes" id="UP000262477">
    <property type="component" value="Unassembled WGS sequence"/>
</dbReference>
<accession>A0A371Q5J8</accession>